<evidence type="ECO:0000256" key="1">
    <source>
        <dbReference type="SAM" id="MobiDB-lite"/>
    </source>
</evidence>
<evidence type="ECO:0000313" key="3">
    <source>
        <dbReference type="Proteomes" id="UP001152622"/>
    </source>
</evidence>
<keyword evidence="3" id="KW-1185">Reference proteome</keyword>
<gene>
    <name evidence="2" type="ORF">SKAU_G00025270</name>
</gene>
<feature type="region of interest" description="Disordered" evidence="1">
    <location>
        <begin position="180"/>
        <end position="210"/>
    </location>
</feature>
<dbReference type="EMBL" id="JAINUF010000001">
    <property type="protein sequence ID" value="KAJ8381749.1"/>
    <property type="molecule type" value="Genomic_DNA"/>
</dbReference>
<name>A0A9Q1JF38_SYNKA</name>
<protein>
    <submittedName>
        <fullName evidence="2">Uncharacterized protein</fullName>
    </submittedName>
</protein>
<accession>A0A9Q1JF38</accession>
<reference evidence="2" key="1">
    <citation type="journal article" date="2023" name="Science">
        <title>Genome structures resolve the early diversification of teleost fishes.</title>
        <authorList>
            <person name="Parey E."/>
            <person name="Louis A."/>
            <person name="Montfort J."/>
            <person name="Bouchez O."/>
            <person name="Roques C."/>
            <person name="Iampietro C."/>
            <person name="Lluch J."/>
            <person name="Castinel A."/>
            <person name="Donnadieu C."/>
            <person name="Desvignes T."/>
            <person name="Floi Bucao C."/>
            <person name="Jouanno E."/>
            <person name="Wen M."/>
            <person name="Mejri S."/>
            <person name="Dirks R."/>
            <person name="Jansen H."/>
            <person name="Henkel C."/>
            <person name="Chen W.J."/>
            <person name="Zahm M."/>
            <person name="Cabau C."/>
            <person name="Klopp C."/>
            <person name="Thompson A.W."/>
            <person name="Robinson-Rechavi M."/>
            <person name="Braasch I."/>
            <person name="Lecointre G."/>
            <person name="Bobe J."/>
            <person name="Postlethwait J.H."/>
            <person name="Berthelot C."/>
            <person name="Roest Crollius H."/>
            <person name="Guiguen Y."/>
        </authorList>
    </citation>
    <scope>NUCLEOTIDE SEQUENCE</scope>
    <source>
        <strain evidence="2">WJC10195</strain>
    </source>
</reference>
<proteinExistence type="predicted"/>
<dbReference type="AlphaFoldDB" id="A0A9Q1JF38"/>
<organism evidence="2 3">
    <name type="scientific">Synaphobranchus kaupii</name>
    <name type="common">Kaup's arrowtooth eel</name>
    <dbReference type="NCBI Taxonomy" id="118154"/>
    <lineage>
        <taxon>Eukaryota</taxon>
        <taxon>Metazoa</taxon>
        <taxon>Chordata</taxon>
        <taxon>Craniata</taxon>
        <taxon>Vertebrata</taxon>
        <taxon>Euteleostomi</taxon>
        <taxon>Actinopterygii</taxon>
        <taxon>Neopterygii</taxon>
        <taxon>Teleostei</taxon>
        <taxon>Anguilliformes</taxon>
        <taxon>Synaphobranchidae</taxon>
        <taxon>Synaphobranchus</taxon>
    </lineage>
</organism>
<feature type="compositionally biased region" description="Basic and acidic residues" evidence="1">
    <location>
        <begin position="197"/>
        <end position="210"/>
    </location>
</feature>
<sequence length="210" mass="23314">MTHGGGACQYRNRHSEVRRGAEWLRPAVMLNICPAACEHDGQVLRRAGIQGYLCGRFPPRGGGGAGQLCVQVPGREEHGGIALLQPPADRWHRVTLITLLPFPPLNTALLSHGVTLAVLLNRTAVDYTTVVRNDCARSTHEDDEPNYRDLFPGRKMPTESYTAAYLHHLKWVWGERGSRRWGGGGVAGTLKPKNRDRRWSWGKESTDSTT</sequence>
<evidence type="ECO:0000313" key="2">
    <source>
        <dbReference type="EMBL" id="KAJ8381749.1"/>
    </source>
</evidence>
<comment type="caution">
    <text evidence="2">The sequence shown here is derived from an EMBL/GenBank/DDBJ whole genome shotgun (WGS) entry which is preliminary data.</text>
</comment>
<dbReference type="Proteomes" id="UP001152622">
    <property type="component" value="Chromosome 1"/>
</dbReference>